<dbReference type="PANTHER" id="PTHR44229:SF4">
    <property type="entry name" value="15-HYDROXYPROSTAGLANDIN DEHYDROGENASE [NAD(+)]"/>
    <property type="match status" value="1"/>
</dbReference>
<name>A0A6G1L461_9PEZI</name>
<dbReference type="InterPro" id="IPR036291">
    <property type="entry name" value="NAD(P)-bd_dom_sf"/>
</dbReference>
<protein>
    <recommendedName>
        <fullName evidence="6">NAD(P)-binding protein</fullName>
    </recommendedName>
</protein>
<evidence type="ECO:0000313" key="4">
    <source>
        <dbReference type="EMBL" id="KAF2767024.1"/>
    </source>
</evidence>
<accession>A0A6G1L461</accession>
<dbReference type="AlphaFoldDB" id="A0A6G1L461"/>
<keyword evidence="5" id="KW-1185">Reference proteome</keyword>
<comment type="similarity">
    <text evidence="1">Belongs to the short-chain dehydrogenases/reductases (SDR) family.</text>
</comment>
<proteinExistence type="inferred from homology"/>
<dbReference type="Pfam" id="PF00106">
    <property type="entry name" value="adh_short"/>
    <property type="match status" value="1"/>
</dbReference>
<dbReference type="PRINTS" id="PR00081">
    <property type="entry name" value="GDHRDH"/>
</dbReference>
<keyword evidence="2" id="KW-0521">NADP</keyword>
<dbReference type="PROSITE" id="PS00061">
    <property type="entry name" value="ADH_SHORT"/>
    <property type="match status" value="1"/>
</dbReference>
<dbReference type="GO" id="GO:0005737">
    <property type="term" value="C:cytoplasm"/>
    <property type="evidence" value="ECO:0007669"/>
    <property type="project" value="TreeGrafter"/>
</dbReference>
<organism evidence="4 5">
    <name type="scientific">Teratosphaeria nubilosa</name>
    <dbReference type="NCBI Taxonomy" id="161662"/>
    <lineage>
        <taxon>Eukaryota</taxon>
        <taxon>Fungi</taxon>
        <taxon>Dikarya</taxon>
        <taxon>Ascomycota</taxon>
        <taxon>Pezizomycotina</taxon>
        <taxon>Dothideomycetes</taxon>
        <taxon>Dothideomycetidae</taxon>
        <taxon>Mycosphaerellales</taxon>
        <taxon>Teratosphaeriaceae</taxon>
        <taxon>Teratosphaeria</taxon>
    </lineage>
</organism>
<dbReference type="EMBL" id="ML995862">
    <property type="protein sequence ID" value="KAF2767024.1"/>
    <property type="molecule type" value="Genomic_DNA"/>
</dbReference>
<dbReference type="OrthoDB" id="5296at2759"/>
<evidence type="ECO:0000313" key="5">
    <source>
        <dbReference type="Proteomes" id="UP000799436"/>
    </source>
</evidence>
<evidence type="ECO:0008006" key="6">
    <source>
        <dbReference type="Google" id="ProtNLM"/>
    </source>
</evidence>
<dbReference type="PANTHER" id="PTHR44229">
    <property type="entry name" value="15-HYDROXYPROSTAGLANDIN DEHYDROGENASE [NAD(+)]"/>
    <property type="match status" value="1"/>
</dbReference>
<dbReference type="GO" id="GO:0016616">
    <property type="term" value="F:oxidoreductase activity, acting on the CH-OH group of donors, NAD or NADP as acceptor"/>
    <property type="evidence" value="ECO:0007669"/>
    <property type="project" value="TreeGrafter"/>
</dbReference>
<evidence type="ECO:0000256" key="3">
    <source>
        <dbReference type="ARBA" id="ARBA00023002"/>
    </source>
</evidence>
<evidence type="ECO:0000256" key="1">
    <source>
        <dbReference type="ARBA" id="ARBA00006484"/>
    </source>
</evidence>
<dbReference type="InterPro" id="IPR020904">
    <property type="entry name" value="Sc_DH/Rdtase_CS"/>
</dbReference>
<keyword evidence="3" id="KW-0560">Oxidoreductase</keyword>
<reference evidence="4" key="1">
    <citation type="journal article" date="2020" name="Stud. Mycol.">
        <title>101 Dothideomycetes genomes: a test case for predicting lifestyles and emergence of pathogens.</title>
        <authorList>
            <person name="Haridas S."/>
            <person name="Albert R."/>
            <person name="Binder M."/>
            <person name="Bloem J."/>
            <person name="Labutti K."/>
            <person name="Salamov A."/>
            <person name="Andreopoulos B."/>
            <person name="Baker S."/>
            <person name="Barry K."/>
            <person name="Bills G."/>
            <person name="Bluhm B."/>
            <person name="Cannon C."/>
            <person name="Castanera R."/>
            <person name="Culley D."/>
            <person name="Daum C."/>
            <person name="Ezra D."/>
            <person name="Gonzalez J."/>
            <person name="Henrissat B."/>
            <person name="Kuo A."/>
            <person name="Liang C."/>
            <person name="Lipzen A."/>
            <person name="Lutzoni F."/>
            <person name="Magnuson J."/>
            <person name="Mondo S."/>
            <person name="Nolan M."/>
            <person name="Ohm R."/>
            <person name="Pangilinan J."/>
            <person name="Park H.-J."/>
            <person name="Ramirez L."/>
            <person name="Alfaro M."/>
            <person name="Sun H."/>
            <person name="Tritt A."/>
            <person name="Yoshinaga Y."/>
            <person name="Zwiers L.-H."/>
            <person name="Turgeon B."/>
            <person name="Goodwin S."/>
            <person name="Spatafora J."/>
            <person name="Crous P."/>
            <person name="Grigoriev I."/>
        </authorList>
    </citation>
    <scope>NUCLEOTIDE SEQUENCE</scope>
    <source>
        <strain evidence="4">CBS 116005</strain>
    </source>
</reference>
<sequence length="161" mass="17431">MRALLGAEKQGVVCLVASTAGIRASSFASLYTASKHGIIGFAKAMGQADVDEGINIICVLPGTVLTPRWTDRYDHVAAEAKFIENKGLRAEDIAEVMVGMMNFGGGACMLMKTPCKARVLDRGQVKQLAAAKRYDPGPRAAPDLERIREILEQERGRPWPC</sequence>
<dbReference type="Proteomes" id="UP000799436">
    <property type="component" value="Unassembled WGS sequence"/>
</dbReference>
<dbReference type="Gene3D" id="3.40.50.720">
    <property type="entry name" value="NAD(P)-binding Rossmann-like Domain"/>
    <property type="match status" value="1"/>
</dbReference>
<dbReference type="InterPro" id="IPR002347">
    <property type="entry name" value="SDR_fam"/>
</dbReference>
<dbReference type="SUPFAM" id="SSF51735">
    <property type="entry name" value="NAD(P)-binding Rossmann-fold domains"/>
    <property type="match status" value="1"/>
</dbReference>
<gene>
    <name evidence="4" type="ORF">EJ03DRAFT_366500</name>
</gene>
<evidence type="ECO:0000256" key="2">
    <source>
        <dbReference type="ARBA" id="ARBA00022857"/>
    </source>
</evidence>